<keyword evidence="2" id="KW-1185">Reference proteome</keyword>
<dbReference type="CDD" id="cd07819">
    <property type="entry name" value="SRPBCC_2"/>
    <property type="match status" value="1"/>
</dbReference>
<dbReference type="PANTHER" id="PTHR39683:SF4">
    <property type="entry name" value="COENZYME Q-BINDING PROTEIN COQ10 START DOMAIN-CONTAINING PROTEIN"/>
    <property type="match status" value="1"/>
</dbReference>
<dbReference type="Proteomes" id="UP000267289">
    <property type="component" value="Unassembled WGS sequence"/>
</dbReference>
<evidence type="ECO:0000313" key="1">
    <source>
        <dbReference type="EMBL" id="VBA39857.1"/>
    </source>
</evidence>
<dbReference type="InterPro" id="IPR023393">
    <property type="entry name" value="START-like_dom_sf"/>
</dbReference>
<organism evidence="1 2">
    <name type="scientific">Mycobacterium innocens</name>
    <dbReference type="NCBI Taxonomy" id="2341083"/>
    <lineage>
        <taxon>Bacteria</taxon>
        <taxon>Bacillati</taxon>
        <taxon>Actinomycetota</taxon>
        <taxon>Actinomycetes</taxon>
        <taxon>Mycobacteriales</taxon>
        <taxon>Mycobacteriaceae</taxon>
        <taxon>Mycobacterium</taxon>
    </lineage>
</organism>
<evidence type="ECO:0000313" key="2">
    <source>
        <dbReference type="Proteomes" id="UP000267289"/>
    </source>
</evidence>
<dbReference type="SUPFAM" id="SSF55961">
    <property type="entry name" value="Bet v1-like"/>
    <property type="match status" value="1"/>
</dbReference>
<dbReference type="Gene3D" id="3.30.530.20">
    <property type="match status" value="1"/>
</dbReference>
<evidence type="ECO:0008006" key="3">
    <source>
        <dbReference type="Google" id="ProtNLM"/>
    </source>
</evidence>
<dbReference type="PANTHER" id="PTHR39683">
    <property type="entry name" value="CONSERVED PROTEIN TB16.3"/>
    <property type="match status" value="1"/>
</dbReference>
<gene>
    <name evidence="1" type="ORF">LAUMK13_02788</name>
</gene>
<protein>
    <recommendedName>
        <fullName evidence="3">Coenzyme Q-binding protein COQ10 START domain-containing protein</fullName>
    </recommendedName>
</protein>
<dbReference type="EMBL" id="UPHQ01000128">
    <property type="protein sequence ID" value="VBA39857.1"/>
    <property type="molecule type" value="Genomic_DNA"/>
</dbReference>
<accession>A0A498Q3E4</accession>
<dbReference type="Pfam" id="PF10604">
    <property type="entry name" value="Polyketide_cyc2"/>
    <property type="match status" value="1"/>
</dbReference>
<dbReference type="AlphaFoldDB" id="A0A498Q3E4"/>
<name>A0A498Q3E4_9MYCO</name>
<proteinExistence type="predicted"/>
<dbReference type="InterPro" id="IPR019587">
    <property type="entry name" value="Polyketide_cyclase/dehydratase"/>
</dbReference>
<reference evidence="1 2" key="1">
    <citation type="submission" date="2018-09" db="EMBL/GenBank/DDBJ databases">
        <authorList>
            <person name="Tagini F."/>
        </authorList>
    </citation>
    <scope>NUCLEOTIDE SEQUENCE [LARGE SCALE GENOMIC DNA]</scope>
    <source>
        <strain evidence="1 2">MK13</strain>
    </source>
</reference>
<sequence length="167" mass="18419">MAALLIVVLAGAELAMFPPMAVTESRELVIEATPKEILDVLFDLESLPQWSSIHRNVEILERDDQGRPTKSRQEVKIVGVGDEQVLNYSVHDDGVSWTLVSAKQQRAQQGRYTLTPDGDSTRVRFDLTVDLLVPLPGFLVRRGAKGVMDTATRGLRDRVLAVKGRAG</sequence>